<gene>
    <name evidence="1" type="ORF">MGWOODY_Mmi466</name>
</gene>
<sequence length="45" mass="5099">MIAQHPMGAWIVHFQPSEVRLMMSNLETAFISGKGDIRSYSINFS</sequence>
<protein>
    <submittedName>
        <fullName evidence="1">Uncharacterized protein</fullName>
    </submittedName>
</protein>
<dbReference type="EMBL" id="FAXC01000324">
    <property type="protein sequence ID" value="CUV09914.1"/>
    <property type="molecule type" value="Genomic_DNA"/>
</dbReference>
<organism evidence="1">
    <name type="scientific">hydrothermal vent metagenome</name>
    <dbReference type="NCBI Taxonomy" id="652676"/>
    <lineage>
        <taxon>unclassified sequences</taxon>
        <taxon>metagenomes</taxon>
        <taxon>ecological metagenomes</taxon>
    </lineage>
</organism>
<accession>A0A160VKG4</accession>
<proteinExistence type="predicted"/>
<evidence type="ECO:0000313" key="1">
    <source>
        <dbReference type="EMBL" id="CUV09914.1"/>
    </source>
</evidence>
<reference evidence="1" key="1">
    <citation type="submission" date="2015-10" db="EMBL/GenBank/DDBJ databases">
        <authorList>
            <person name="Gilbert D.G."/>
        </authorList>
    </citation>
    <scope>NUCLEOTIDE SEQUENCE</scope>
</reference>
<dbReference type="AlphaFoldDB" id="A0A160VKG4"/>
<name>A0A160VKG4_9ZZZZ</name>